<dbReference type="RefSeq" id="WP_071313233.1">
    <property type="nucleotide sequence ID" value="NZ_MLQQ01000018.1"/>
</dbReference>
<name>A0A1S2LKL4_9BACI</name>
<dbReference type="AlphaFoldDB" id="A0A1S2LKL4"/>
<evidence type="ECO:0000313" key="2">
    <source>
        <dbReference type="Proteomes" id="UP000180098"/>
    </source>
</evidence>
<gene>
    <name evidence="1" type="ORF">BKP35_10200</name>
</gene>
<sequence>MKTTILKHLSKIEADHDIRILYACEAGSRAYGLANENSDYDVRFIYIHRIDSYLSINKMEDVINAPISDLLDIHGWDFKKALHLFEKSNPSLLEWLHSPIIYIENSNVIDQLRELTKDTVSLRAVGYHYLHMAKRNYQQIDATNAKSYLNVLRPILVCLSIEKNRAFPLLDFQKHVVDICRDKEVEREVNELVKLKVRQEGRPNYQRLNVFIEQEIAFIEDIVKQLPAQTNDKMTHILNCIFKETLKSVWKLKF</sequence>
<dbReference type="InterPro" id="IPR018775">
    <property type="entry name" value="RlaP"/>
</dbReference>
<dbReference type="EMBL" id="MLQQ01000018">
    <property type="protein sequence ID" value="OIJ12926.1"/>
    <property type="molecule type" value="Genomic_DNA"/>
</dbReference>
<organism evidence="1 2">
    <name type="scientific">Anaerobacillus arseniciselenatis</name>
    <dbReference type="NCBI Taxonomy" id="85682"/>
    <lineage>
        <taxon>Bacteria</taxon>
        <taxon>Bacillati</taxon>
        <taxon>Bacillota</taxon>
        <taxon>Bacilli</taxon>
        <taxon>Bacillales</taxon>
        <taxon>Bacillaceae</taxon>
        <taxon>Anaerobacillus</taxon>
    </lineage>
</organism>
<dbReference type="PANTHER" id="PTHR34817">
    <property type="entry name" value="NUCLEOTIDYLTRANSFERASE"/>
    <property type="match status" value="1"/>
</dbReference>
<proteinExistence type="predicted"/>
<evidence type="ECO:0008006" key="3">
    <source>
        <dbReference type="Google" id="ProtNLM"/>
    </source>
</evidence>
<dbReference type="OrthoDB" id="9796845at2"/>
<comment type="caution">
    <text evidence="1">The sequence shown here is derived from an EMBL/GenBank/DDBJ whole genome shotgun (WGS) entry which is preliminary data.</text>
</comment>
<dbReference type="PANTHER" id="PTHR34817:SF2">
    <property type="entry name" value="NUCLEOTIDYLTRANSFERASE"/>
    <property type="match status" value="1"/>
</dbReference>
<keyword evidence="2" id="KW-1185">Reference proteome</keyword>
<dbReference type="Proteomes" id="UP000180098">
    <property type="component" value="Unassembled WGS sequence"/>
</dbReference>
<evidence type="ECO:0000313" key="1">
    <source>
        <dbReference type="EMBL" id="OIJ12926.1"/>
    </source>
</evidence>
<accession>A0A1S2LKL4</accession>
<dbReference type="Pfam" id="PF10127">
    <property type="entry name" value="RlaP"/>
    <property type="match status" value="1"/>
</dbReference>
<reference evidence="1 2" key="1">
    <citation type="submission" date="2016-10" db="EMBL/GenBank/DDBJ databases">
        <title>Draft genome sequences of four alkaliphilic bacteria belonging to the Anaerobacillus genus.</title>
        <authorList>
            <person name="Bassil N.M."/>
            <person name="Lloyd J.R."/>
        </authorList>
    </citation>
    <scope>NUCLEOTIDE SEQUENCE [LARGE SCALE GENOMIC DNA]</scope>
    <source>
        <strain evidence="1 2">DSM 15340</strain>
    </source>
</reference>
<protein>
    <recommendedName>
        <fullName evidence="3">Nucleotidyltransferase</fullName>
    </recommendedName>
</protein>